<evidence type="ECO:0000256" key="3">
    <source>
        <dbReference type="ARBA" id="ARBA00022801"/>
    </source>
</evidence>
<evidence type="ECO:0000256" key="2">
    <source>
        <dbReference type="ARBA" id="ARBA00012255"/>
    </source>
</evidence>
<evidence type="ECO:0000256" key="5">
    <source>
        <dbReference type="PIRSR" id="PIRSR607724-2"/>
    </source>
</evidence>
<feature type="binding site" evidence="5">
    <location>
        <position position="324"/>
    </location>
    <ligand>
        <name>substrate</name>
    </ligand>
</feature>
<dbReference type="OrthoDB" id="1937899at2759"/>
<proteinExistence type="inferred from homology"/>
<dbReference type="GO" id="GO:0004649">
    <property type="term" value="F:poly(ADP-ribose) glycohydrolase activity"/>
    <property type="evidence" value="ECO:0007669"/>
    <property type="project" value="UniProtKB-EC"/>
</dbReference>
<reference evidence="8" key="1">
    <citation type="submission" date="2020-03" db="EMBL/GenBank/DDBJ databases">
        <title>A high-quality chromosome-level genome assembly of a woody plant with both climbing and erect habits, Rhamnella rubrinervis.</title>
        <authorList>
            <person name="Lu Z."/>
            <person name="Yang Y."/>
            <person name="Zhu X."/>
            <person name="Sun Y."/>
        </authorList>
    </citation>
    <scope>NUCLEOTIDE SEQUENCE</scope>
    <source>
        <strain evidence="8">BYM</strain>
        <tissue evidence="8">Leaf</tissue>
    </source>
</reference>
<evidence type="ECO:0000256" key="1">
    <source>
        <dbReference type="ARBA" id="ARBA00009545"/>
    </source>
</evidence>
<evidence type="ECO:0000259" key="6">
    <source>
        <dbReference type="Pfam" id="PF05028"/>
    </source>
</evidence>
<comment type="similarity">
    <text evidence="1">Belongs to the poly(ADP-ribose) glycohydrolase family.</text>
</comment>
<evidence type="ECO:0000259" key="7">
    <source>
        <dbReference type="Pfam" id="PF20811"/>
    </source>
</evidence>
<gene>
    <name evidence="8" type="ORF">FNV43_RR07188</name>
</gene>
<sequence length="538" mass="60283">MEGRDDLKSILPYLPVVLRSSSLFWPSQVVEALKEMARGPECSGVRSGKLLFLVISHLRQSLTLSSDPLAPSALEGYALFFDRLISREESRKWFEEVLPSLANLLLQFPSLLELHYQNEDGLINAANTGLRLLDSQEAGIVLLSQELIGALLGCSFFCLFPVSNRGPRNLPTINFDHLFANLYDNYNLKQQSKIRCVIHYFERICSCMPVGSVSFERKVLPLENCSPCISYPNAEFWSSSLIPLSRFEVHSSGSIENQSSGALEVDFANKYIGGGALHRGCVQEEIRFMINPELIAGMFFLPSMEDNEAVEIIGAERFSNYTGYASSFRFSGDHVDKREVDSFGRRKTRIIAMDALCSPGMGQYKLKCLLREVNKAFCGFIDQSKYQQYERLFQEDGYCEARRYQDIKDPNYMTKNDPLVSESTLTSVETHGGKLVNITMRKSQETRFQSLVREDNVGIVTGNWGCGAFGGDPELKAIIQWLAASQALRPFISYYTFGVPILHKLKQVFASVETTLDNDCSKHAIPGKACTLAAAIEV</sequence>
<feature type="active site" evidence="4">
    <location>
        <position position="266"/>
    </location>
</feature>
<dbReference type="GO" id="GO:0005634">
    <property type="term" value="C:nucleus"/>
    <property type="evidence" value="ECO:0007669"/>
    <property type="project" value="TreeGrafter"/>
</dbReference>
<feature type="binding site" evidence="5">
    <location>
        <position position="269"/>
    </location>
    <ligand>
        <name>substrate</name>
    </ligand>
</feature>
<comment type="caution">
    <text evidence="8">The sequence shown here is derived from an EMBL/GenBank/DDBJ whole genome shotgun (WGS) entry which is preliminary data.</text>
</comment>
<dbReference type="PANTHER" id="PTHR12837:SF0">
    <property type="entry name" value="POLY(ADP-RIBOSE) GLYCOHYDROLASE"/>
    <property type="match status" value="1"/>
</dbReference>
<evidence type="ECO:0000313" key="8">
    <source>
        <dbReference type="EMBL" id="KAF3451099.1"/>
    </source>
</evidence>
<dbReference type="PANTHER" id="PTHR12837">
    <property type="entry name" value="POLY ADP-RIBOSE GLYCOHYDROLASE"/>
    <property type="match status" value="1"/>
</dbReference>
<dbReference type="EMBL" id="VOIH02000003">
    <property type="protein sequence ID" value="KAF3451099.1"/>
    <property type="molecule type" value="Genomic_DNA"/>
</dbReference>
<dbReference type="AlphaFoldDB" id="A0A8K0MM57"/>
<protein>
    <recommendedName>
        <fullName evidence="2">poly(ADP-ribose) glycohydrolase</fullName>
        <ecNumber evidence="2">3.2.1.143</ecNumber>
    </recommendedName>
</protein>
<dbReference type="Pfam" id="PF05028">
    <property type="entry name" value="PARG_cat_C"/>
    <property type="match status" value="1"/>
</dbReference>
<dbReference type="GO" id="GO:0006282">
    <property type="term" value="P:regulation of DNA repair"/>
    <property type="evidence" value="ECO:0007669"/>
    <property type="project" value="InterPro"/>
</dbReference>
<feature type="binding site" evidence="5">
    <location>
        <position position="283"/>
    </location>
    <ligand>
        <name>substrate</name>
    </ligand>
</feature>
<dbReference type="GO" id="GO:1990966">
    <property type="term" value="P:ATP generation from poly-ADP-D-ribose"/>
    <property type="evidence" value="ECO:0007669"/>
    <property type="project" value="TreeGrafter"/>
</dbReference>
<dbReference type="InterPro" id="IPR048362">
    <property type="entry name" value="PARG_helical"/>
</dbReference>
<name>A0A8K0MM57_9ROSA</name>
<feature type="domain" description="PARG helical" evidence="7">
    <location>
        <begin position="86"/>
        <end position="217"/>
    </location>
</feature>
<dbReference type="GO" id="GO:0005975">
    <property type="term" value="P:carbohydrate metabolic process"/>
    <property type="evidence" value="ECO:0007669"/>
    <property type="project" value="InterPro"/>
</dbReference>
<dbReference type="Proteomes" id="UP000796880">
    <property type="component" value="Unassembled WGS sequence"/>
</dbReference>
<dbReference type="Pfam" id="PF20811">
    <property type="entry name" value="PARG_cat_N"/>
    <property type="match status" value="1"/>
</dbReference>
<evidence type="ECO:0000313" key="9">
    <source>
        <dbReference type="Proteomes" id="UP000796880"/>
    </source>
</evidence>
<accession>A0A8K0MM57</accession>
<dbReference type="GO" id="GO:0009225">
    <property type="term" value="P:nucleotide-sugar metabolic process"/>
    <property type="evidence" value="ECO:0007669"/>
    <property type="project" value="TreeGrafter"/>
</dbReference>
<dbReference type="GO" id="GO:0005737">
    <property type="term" value="C:cytoplasm"/>
    <property type="evidence" value="ECO:0007669"/>
    <property type="project" value="TreeGrafter"/>
</dbReference>
<keyword evidence="3" id="KW-0378">Hydrolase</keyword>
<dbReference type="EC" id="3.2.1.143" evidence="2"/>
<dbReference type="InterPro" id="IPR046372">
    <property type="entry name" value="PARG_cat_C"/>
</dbReference>
<feature type="active site" evidence="4">
    <location>
        <position position="285"/>
    </location>
</feature>
<feature type="domain" description="PARG catalytic Macro" evidence="6">
    <location>
        <begin position="235"/>
        <end position="499"/>
    </location>
</feature>
<organism evidence="8 9">
    <name type="scientific">Rhamnella rubrinervis</name>
    <dbReference type="NCBI Taxonomy" id="2594499"/>
    <lineage>
        <taxon>Eukaryota</taxon>
        <taxon>Viridiplantae</taxon>
        <taxon>Streptophyta</taxon>
        <taxon>Embryophyta</taxon>
        <taxon>Tracheophyta</taxon>
        <taxon>Spermatophyta</taxon>
        <taxon>Magnoliopsida</taxon>
        <taxon>eudicotyledons</taxon>
        <taxon>Gunneridae</taxon>
        <taxon>Pentapetalae</taxon>
        <taxon>rosids</taxon>
        <taxon>fabids</taxon>
        <taxon>Rosales</taxon>
        <taxon>Rhamnaceae</taxon>
        <taxon>rhamnoid group</taxon>
        <taxon>Rhamneae</taxon>
        <taxon>Rhamnella</taxon>
    </lineage>
</organism>
<evidence type="ECO:0000256" key="4">
    <source>
        <dbReference type="PIRSR" id="PIRSR607724-1"/>
    </source>
</evidence>
<dbReference type="InterPro" id="IPR007724">
    <property type="entry name" value="Poly_GlycHdrlase"/>
</dbReference>
<feature type="active site" evidence="4">
    <location>
        <position position="284"/>
    </location>
</feature>
<keyword evidence="9" id="KW-1185">Reference proteome</keyword>